<gene>
    <name evidence="1" type="ORF">CPELLU_LOCUS8436</name>
</gene>
<organism evidence="1 2">
    <name type="scientific">Cetraspora pellucida</name>
    <dbReference type="NCBI Taxonomy" id="1433469"/>
    <lineage>
        <taxon>Eukaryota</taxon>
        <taxon>Fungi</taxon>
        <taxon>Fungi incertae sedis</taxon>
        <taxon>Mucoromycota</taxon>
        <taxon>Glomeromycotina</taxon>
        <taxon>Glomeromycetes</taxon>
        <taxon>Diversisporales</taxon>
        <taxon>Gigasporaceae</taxon>
        <taxon>Cetraspora</taxon>
    </lineage>
</organism>
<name>A0A9N9DDB3_9GLOM</name>
<protein>
    <submittedName>
        <fullName evidence="1">3039_t:CDS:1</fullName>
    </submittedName>
</protein>
<evidence type="ECO:0000313" key="2">
    <source>
        <dbReference type="Proteomes" id="UP000789759"/>
    </source>
</evidence>
<reference evidence="1" key="1">
    <citation type="submission" date="2021-06" db="EMBL/GenBank/DDBJ databases">
        <authorList>
            <person name="Kallberg Y."/>
            <person name="Tangrot J."/>
            <person name="Rosling A."/>
        </authorList>
    </citation>
    <scope>NUCLEOTIDE SEQUENCE</scope>
    <source>
        <strain evidence="1">FL966</strain>
    </source>
</reference>
<dbReference type="OrthoDB" id="2314273at2759"/>
<proteinExistence type="predicted"/>
<sequence length="146" mass="16629">MLFDMIGHTDNESSGGRLHPDYTLESLGEESLLSEQLKNFSDLVCERRRRFIDETFKKSKSNHLLRPIPVTAQEEAATMDEANMSKEELLAIINSLLSSVNIPDSSKYRGLKQKNQQLDWSNGSEIINLSISCKMQNQDLTHVSWN</sequence>
<dbReference type="EMBL" id="CAJVQA010006004">
    <property type="protein sequence ID" value="CAG8632086.1"/>
    <property type="molecule type" value="Genomic_DNA"/>
</dbReference>
<keyword evidence="2" id="KW-1185">Reference proteome</keyword>
<evidence type="ECO:0000313" key="1">
    <source>
        <dbReference type="EMBL" id="CAG8632086.1"/>
    </source>
</evidence>
<dbReference type="AlphaFoldDB" id="A0A9N9DDB3"/>
<dbReference type="Proteomes" id="UP000789759">
    <property type="component" value="Unassembled WGS sequence"/>
</dbReference>
<comment type="caution">
    <text evidence="1">The sequence shown here is derived from an EMBL/GenBank/DDBJ whole genome shotgun (WGS) entry which is preliminary data.</text>
</comment>
<feature type="non-terminal residue" evidence="1">
    <location>
        <position position="146"/>
    </location>
</feature>
<accession>A0A9N9DDB3</accession>